<dbReference type="CDD" id="cd00254">
    <property type="entry name" value="LT-like"/>
    <property type="match status" value="1"/>
</dbReference>
<comment type="similarity">
    <text evidence="1">Belongs to the transglycosylase Slt family.</text>
</comment>
<accession>A0A2T6ADG8</accession>
<protein>
    <submittedName>
        <fullName evidence="4">Transglycosylase-like protein with SLT domain</fullName>
    </submittedName>
</protein>
<sequence length="346" mass="37634">MIDGKSTVLHTEEVTRETALREELETNSAKRDEISRLHDEQIAALDATLALLTGAAPFIGDLEDMPGGLAASEIYAIEDNNPYAGRLFGDARVTIEEMIIETARRYGGHPALARAGINPVEFRCWFQGLIKQESGFSIGARSPAAAFGLTQIIPGTAEYLGIYPAYYDDPQLQLDGGARYLLEQLDRFGSMPLALAAYNAGPGAVIEYGGIPPYAETQDYVVRVTANYNSYAARIEGVDTVGTLDPADMVIAESSNIADAGLHYGMQSNQTLTASMTRLKEIIARIPTTASTKEAMDLNTYARAEVTRIAYVLQRLAAVRVKVEQARNALLLQAYAEDELFLVVKD</sequence>
<dbReference type="SUPFAM" id="SSF53955">
    <property type="entry name" value="Lysozyme-like"/>
    <property type="match status" value="1"/>
</dbReference>
<dbReference type="AlphaFoldDB" id="A0A2T6ADG8"/>
<organism evidence="4 5">
    <name type="scientific">Gemmobacter caeni</name>
    <dbReference type="NCBI Taxonomy" id="589035"/>
    <lineage>
        <taxon>Bacteria</taxon>
        <taxon>Pseudomonadati</taxon>
        <taxon>Pseudomonadota</taxon>
        <taxon>Alphaproteobacteria</taxon>
        <taxon>Rhodobacterales</taxon>
        <taxon>Paracoccaceae</taxon>
        <taxon>Gemmobacter</taxon>
    </lineage>
</organism>
<dbReference type="InterPro" id="IPR023346">
    <property type="entry name" value="Lysozyme-like_dom_sf"/>
</dbReference>
<name>A0A2T6ADG8_9RHOB</name>
<dbReference type="PANTHER" id="PTHR37423">
    <property type="entry name" value="SOLUBLE LYTIC MUREIN TRANSGLYCOSYLASE-RELATED"/>
    <property type="match status" value="1"/>
</dbReference>
<dbReference type="OrthoDB" id="9815002at2"/>
<feature type="domain" description="Transglycosylase SLT" evidence="3">
    <location>
        <begin position="128"/>
        <end position="211"/>
    </location>
</feature>
<keyword evidence="5" id="KW-1185">Reference proteome</keyword>
<dbReference type="RefSeq" id="WP_158640804.1">
    <property type="nucleotide sequence ID" value="NZ_QBKP01000027.1"/>
</dbReference>
<dbReference type="InterPro" id="IPR008258">
    <property type="entry name" value="Transglycosylase_SLT_dom_1"/>
</dbReference>
<dbReference type="Pfam" id="PF01464">
    <property type="entry name" value="SLT"/>
    <property type="match status" value="1"/>
</dbReference>
<gene>
    <name evidence="4" type="ORF">C8N34_12717</name>
</gene>
<proteinExistence type="inferred from homology"/>
<dbReference type="EMBL" id="QBKP01000027">
    <property type="protein sequence ID" value="PTX41812.1"/>
    <property type="molecule type" value="Genomic_DNA"/>
</dbReference>
<evidence type="ECO:0000313" key="5">
    <source>
        <dbReference type="Proteomes" id="UP000244224"/>
    </source>
</evidence>
<evidence type="ECO:0000313" key="4">
    <source>
        <dbReference type="EMBL" id="PTX41812.1"/>
    </source>
</evidence>
<evidence type="ECO:0000256" key="2">
    <source>
        <dbReference type="ARBA" id="ARBA00009387"/>
    </source>
</evidence>
<comment type="caution">
    <text evidence="4">The sequence shown here is derived from an EMBL/GenBank/DDBJ whole genome shotgun (WGS) entry which is preliminary data.</text>
</comment>
<dbReference type="SUPFAM" id="SSF101082">
    <property type="entry name" value="Typo IV secretion system protein TraC"/>
    <property type="match status" value="1"/>
</dbReference>
<dbReference type="PANTHER" id="PTHR37423:SF2">
    <property type="entry name" value="MEMBRANE-BOUND LYTIC MUREIN TRANSGLYCOSYLASE C"/>
    <property type="match status" value="1"/>
</dbReference>
<comment type="similarity">
    <text evidence="2">Belongs to the virb1 family.</text>
</comment>
<reference evidence="4 5" key="1">
    <citation type="submission" date="2018-04" db="EMBL/GenBank/DDBJ databases">
        <title>Genomic Encyclopedia of Archaeal and Bacterial Type Strains, Phase II (KMG-II): from individual species to whole genera.</title>
        <authorList>
            <person name="Goeker M."/>
        </authorList>
    </citation>
    <scope>NUCLEOTIDE SEQUENCE [LARGE SCALE GENOMIC DNA]</scope>
    <source>
        <strain evidence="4 5">DSM 21823</strain>
    </source>
</reference>
<dbReference type="Gene3D" id="1.10.530.10">
    <property type="match status" value="1"/>
</dbReference>
<dbReference type="Proteomes" id="UP000244224">
    <property type="component" value="Unassembled WGS sequence"/>
</dbReference>
<evidence type="ECO:0000256" key="1">
    <source>
        <dbReference type="ARBA" id="ARBA00007734"/>
    </source>
</evidence>
<evidence type="ECO:0000259" key="3">
    <source>
        <dbReference type="Pfam" id="PF01464"/>
    </source>
</evidence>